<dbReference type="GO" id="GO:0005524">
    <property type="term" value="F:ATP binding"/>
    <property type="evidence" value="ECO:0007669"/>
    <property type="project" value="UniProtKB-KW"/>
</dbReference>
<keyword evidence="3" id="KW-0597">Phosphoprotein</keyword>
<keyword evidence="9" id="KW-0812">Transmembrane</keyword>
<dbReference type="EMBL" id="JASCXW010000038">
    <property type="protein sequence ID" value="MDI6453609.1"/>
    <property type="molecule type" value="Genomic_DNA"/>
</dbReference>
<keyword evidence="6 11" id="KW-0418">Kinase</keyword>
<dbReference type="RefSeq" id="WP_282840046.1">
    <property type="nucleotide sequence ID" value="NZ_JASCXW010000038.1"/>
</dbReference>
<dbReference type="EC" id="2.7.13.3" evidence="2"/>
<dbReference type="Gene3D" id="1.20.5.1930">
    <property type="match status" value="1"/>
</dbReference>
<name>A0AAW6UD87_9MOLU</name>
<dbReference type="Proteomes" id="UP001431532">
    <property type="component" value="Unassembled WGS sequence"/>
</dbReference>
<gene>
    <name evidence="11" type="ORF">QJ521_08515</name>
</gene>
<proteinExistence type="predicted"/>
<dbReference type="SUPFAM" id="SSF55874">
    <property type="entry name" value="ATPase domain of HSP90 chaperone/DNA topoisomerase II/histidine kinase"/>
    <property type="match status" value="1"/>
</dbReference>
<dbReference type="Pfam" id="PF07730">
    <property type="entry name" value="HisKA_3"/>
    <property type="match status" value="1"/>
</dbReference>
<evidence type="ECO:0000256" key="3">
    <source>
        <dbReference type="ARBA" id="ARBA00022553"/>
    </source>
</evidence>
<accession>A0AAW6UD87</accession>
<keyword evidence="12" id="KW-1185">Reference proteome</keyword>
<evidence type="ECO:0000256" key="8">
    <source>
        <dbReference type="ARBA" id="ARBA00023012"/>
    </source>
</evidence>
<dbReference type="GO" id="GO:0016020">
    <property type="term" value="C:membrane"/>
    <property type="evidence" value="ECO:0007669"/>
    <property type="project" value="InterPro"/>
</dbReference>
<evidence type="ECO:0000313" key="11">
    <source>
        <dbReference type="EMBL" id="MDI6453609.1"/>
    </source>
</evidence>
<dbReference type="Gene3D" id="3.30.565.10">
    <property type="entry name" value="Histidine kinase-like ATPase, C-terminal domain"/>
    <property type="match status" value="1"/>
</dbReference>
<evidence type="ECO:0000256" key="6">
    <source>
        <dbReference type="ARBA" id="ARBA00022777"/>
    </source>
</evidence>
<reference evidence="11" key="1">
    <citation type="submission" date="2023-05" db="EMBL/GenBank/DDBJ databases">
        <title>Mariniplasma microaerophilum sp. nov., a novel anaerobic mollicute isolated from terrestrial mud volcano, Taman Peninsula, Russia.</title>
        <authorList>
            <person name="Khomyakova M.A."/>
            <person name="Merkel A.Y."/>
            <person name="Slobodkin A.I."/>
        </authorList>
    </citation>
    <scope>NUCLEOTIDE SEQUENCE</scope>
    <source>
        <strain evidence="11">M4Ah</strain>
    </source>
</reference>
<dbReference type="InterPro" id="IPR011712">
    <property type="entry name" value="Sig_transdc_His_kin_sub3_dim/P"/>
</dbReference>
<dbReference type="PANTHER" id="PTHR24421:SF10">
    <property type="entry name" value="NITRATE_NITRITE SENSOR PROTEIN NARQ"/>
    <property type="match status" value="1"/>
</dbReference>
<comment type="caution">
    <text evidence="11">The sequence shown here is derived from an EMBL/GenBank/DDBJ whole genome shotgun (WGS) entry which is preliminary data.</text>
</comment>
<feature type="transmembrane region" description="Helical" evidence="9">
    <location>
        <begin position="333"/>
        <end position="356"/>
    </location>
</feature>
<dbReference type="GO" id="GO:0046983">
    <property type="term" value="F:protein dimerization activity"/>
    <property type="evidence" value="ECO:0007669"/>
    <property type="project" value="InterPro"/>
</dbReference>
<evidence type="ECO:0000256" key="7">
    <source>
        <dbReference type="ARBA" id="ARBA00022840"/>
    </source>
</evidence>
<evidence type="ECO:0000256" key="4">
    <source>
        <dbReference type="ARBA" id="ARBA00022679"/>
    </source>
</evidence>
<organism evidence="11 12">
    <name type="scientific">Peloplasma aerotolerans</name>
    <dbReference type="NCBI Taxonomy" id="3044389"/>
    <lineage>
        <taxon>Bacteria</taxon>
        <taxon>Bacillati</taxon>
        <taxon>Mycoplasmatota</taxon>
        <taxon>Mollicutes</taxon>
        <taxon>Acholeplasmatales</taxon>
        <taxon>Acholeplasmataceae</taxon>
        <taxon>Peloplasma</taxon>
    </lineage>
</organism>
<feature type="transmembrane region" description="Helical" evidence="9">
    <location>
        <begin position="62"/>
        <end position="87"/>
    </location>
</feature>
<dbReference type="PANTHER" id="PTHR24421">
    <property type="entry name" value="NITRATE/NITRITE SENSOR PROTEIN NARX-RELATED"/>
    <property type="match status" value="1"/>
</dbReference>
<feature type="transmembrane region" description="Helical" evidence="9">
    <location>
        <begin position="32"/>
        <end position="50"/>
    </location>
</feature>
<feature type="transmembrane region" description="Helical" evidence="9">
    <location>
        <begin position="9"/>
        <end position="26"/>
    </location>
</feature>
<sequence length="358" mass="41885">MRSYVRPDTILYALVTILYGLVFWLIKPQEPAVFFLMIVSVLLMVLRMRFHLQTHYLLIELALYIAVSFYFIEALYLLIPSISIWIYREKFYLIGVYVLVWIGLLDFRYDYVVLALFSVFSSIILSFWSKDHMSVTKEIDQLREEKYTLEQERYHLLQTQEEISKLSVISERDRIAQKLHDDLGHELTGALLAIRAYETQIIDASKNESFKALKNRIEKAVESLKETVHHTKPEEVYNLEHFKGKVHELAQYEISFVQKGIVNSLKVTHWHAFLSVLKEAYTNIQKHSKATEINVVLHVDEKIAKLSITNNHSIMKKNKEGVGLHFMRRRIEALGGTLIVNPSYLFTLTCVIPIYLEE</sequence>
<keyword evidence="7" id="KW-0067">ATP-binding</keyword>
<keyword evidence="8" id="KW-0902">Two-component regulatory system</keyword>
<dbReference type="InterPro" id="IPR036890">
    <property type="entry name" value="HATPase_C_sf"/>
</dbReference>
<keyword evidence="4" id="KW-0808">Transferase</keyword>
<evidence type="ECO:0000313" key="12">
    <source>
        <dbReference type="Proteomes" id="UP001431532"/>
    </source>
</evidence>
<keyword evidence="5" id="KW-0547">Nucleotide-binding</keyword>
<evidence type="ECO:0000256" key="5">
    <source>
        <dbReference type="ARBA" id="ARBA00022741"/>
    </source>
</evidence>
<evidence type="ECO:0000259" key="10">
    <source>
        <dbReference type="Pfam" id="PF07730"/>
    </source>
</evidence>
<dbReference type="AlphaFoldDB" id="A0AAW6UD87"/>
<keyword evidence="9" id="KW-0472">Membrane</keyword>
<dbReference type="CDD" id="cd16917">
    <property type="entry name" value="HATPase_UhpB-NarQ-NarX-like"/>
    <property type="match status" value="1"/>
</dbReference>
<protein>
    <recommendedName>
        <fullName evidence="2">histidine kinase</fullName>
        <ecNumber evidence="2">2.7.13.3</ecNumber>
    </recommendedName>
</protein>
<evidence type="ECO:0000256" key="1">
    <source>
        <dbReference type="ARBA" id="ARBA00000085"/>
    </source>
</evidence>
<dbReference type="GO" id="GO:0000155">
    <property type="term" value="F:phosphorelay sensor kinase activity"/>
    <property type="evidence" value="ECO:0007669"/>
    <property type="project" value="InterPro"/>
</dbReference>
<keyword evidence="9" id="KW-1133">Transmembrane helix</keyword>
<evidence type="ECO:0000256" key="2">
    <source>
        <dbReference type="ARBA" id="ARBA00012438"/>
    </source>
</evidence>
<evidence type="ECO:0000256" key="9">
    <source>
        <dbReference type="SAM" id="Phobius"/>
    </source>
</evidence>
<feature type="domain" description="Signal transduction histidine kinase subgroup 3 dimerisation and phosphoacceptor" evidence="10">
    <location>
        <begin position="171"/>
        <end position="234"/>
    </location>
</feature>
<comment type="catalytic activity">
    <reaction evidence="1">
        <text>ATP + protein L-histidine = ADP + protein N-phospho-L-histidine.</text>
        <dbReference type="EC" id="2.7.13.3"/>
    </reaction>
</comment>
<dbReference type="InterPro" id="IPR050482">
    <property type="entry name" value="Sensor_HK_TwoCompSys"/>
</dbReference>
<feature type="transmembrane region" description="Helical" evidence="9">
    <location>
        <begin position="107"/>
        <end position="128"/>
    </location>
</feature>